<keyword evidence="5" id="KW-0812">Transmembrane</keyword>
<keyword evidence="3" id="KW-0378">Hydrolase</keyword>
<evidence type="ECO:0000256" key="2">
    <source>
        <dbReference type="ARBA" id="ARBA00022741"/>
    </source>
</evidence>
<dbReference type="FunFam" id="3.40.50.300:FF:000541">
    <property type="entry name" value="Immunity related GTPase M"/>
    <property type="match status" value="1"/>
</dbReference>
<organism evidence="7 8">
    <name type="scientific">Merluccius polli</name>
    <name type="common">Benguela hake</name>
    <name type="synonym">Merluccius cadenati</name>
    <dbReference type="NCBI Taxonomy" id="89951"/>
    <lineage>
        <taxon>Eukaryota</taxon>
        <taxon>Metazoa</taxon>
        <taxon>Chordata</taxon>
        <taxon>Craniata</taxon>
        <taxon>Vertebrata</taxon>
        <taxon>Euteleostomi</taxon>
        <taxon>Actinopterygii</taxon>
        <taxon>Neopterygii</taxon>
        <taxon>Teleostei</taxon>
        <taxon>Neoteleostei</taxon>
        <taxon>Acanthomorphata</taxon>
        <taxon>Zeiogadaria</taxon>
        <taxon>Gadariae</taxon>
        <taxon>Gadiformes</taxon>
        <taxon>Gadoidei</taxon>
        <taxon>Merlucciidae</taxon>
        <taxon>Merluccius</taxon>
    </lineage>
</organism>
<reference evidence="7" key="1">
    <citation type="journal article" date="2023" name="Front. Mar. Sci.">
        <title>A new Merluccius polli reference genome to investigate the effects of global change in West African waters.</title>
        <authorList>
            <person name="Mateo J.L."/>
            <person name="Blanco-Fernandez C."/>
            <person name="Garcia-Vazquez E."/>
            <person name="Machado-Schiaffino G."/>
        </authorList>
    </citation>
    <scope>NUCLEOTIDE SEQUENCE</scope>
    <source>
        <strain evidence="7">C29</strain>
        <tissue evidence="7">Fin</tissue>
    </source>
</reference>
<keyword evidence="5" id="KW-1133">Transmembrane helix</keyword>
<dbReference type="GO" id="GO:0005525">
    <property type="term" value="F:GTP binding"/>
    <property type="evidence" value="ECO:0007669"/>
    <property type="project" value="UniProtKB-KW"/>
</dbReference>
<evidence type="ECO:0000256" key="5">
    <source>
        <dbReference type="SAM" id="Phobius"/>
    </source>
</evidence>
<dbReference type="EMBL" id="JAOPHQ010000622">
    <property type="protein sequence ID" value="KAK0153802.1"/>
    <property type="molecule type" value="Genomic_DNA"/>
</dbReference>
<gene>
    <name evidence="7" type="primary">IRGC_8</name>
    <name evidence="7" type="ORF">N1851_004114</name>
</gene>
<keyword evidence="2" id="KW-0547">Nucleotide-binding</keyword>
<dbReference type="Pfam" id="PF05049">
    <property type="entry name" value="IIGP"/>
    <property type="match status" value="1"/>
</dbReference>
<feature type="domain" description="IRG-type G" evidence="6">
    <location>
        <begin position="35"/>
        <end position="216"/>
    </location>
</feature>
<dbReference type="PANTHER" id="PTHR32341:SF10">
    <property type="entry name" value="INTERFERON-INDUCIBLE GTPASE 5"/>
    <property type="match status" value="1"/>
</dbReference>
<keyword evidence="4" id="KW-0342">GTP-binding</keyword>
<comment type="caution">
    <text evidence="7">The sequence shown here is derived from an EMBL/GenBank/DDBJ whole genome shotgun (WGS) entry which is preliminary data.</text>
</comment>
<accession>A0AA47PBW3</accession>
<dbReference type="InterPro" id="IPR030385">
    <property type="entry name" value="G_IRG_dom"/>
</dbReference>
<dbReference type="GO" id="GO:0016020">
    <property type="term" value="C:membrane"/>
    <property type="evidence" value="ECO:0007669"/>
    <property type="project" value="InterPro"/>
</dbReference>
<proteinExistence type="inferred from homology"/>
<dbReference type="GO" id="GO:0016787">
    <property type="term" value="F:hydrolase activity"/>
    <property type="evidence" value="ECO:0007669"/>
    <property type="project" value="UniProtKB-KW"/>
</dbReference>
<name>A0AA47PBW3_MERPO</name>
<keyword evidence="8" id="KW-1185">Reference proteome</keyword>
<dbReference type="Proteomes" id="UP001174136">
    <property type="component" value="Unassembled WGS sequence"/>
</dbReference>
<dbReference type="InterPro" id="IPR051515">
    <property type="entry name" value="IRG"/>
</dbReference>
<dbReference type="PROSITE" id="PS51716">
    <property type="entry name" value="G_IRG"/>
    <property type="match status" value="1"/>
</dbReference>
<dbReference type="Gene3D" id="3.40.50.300">
    <property type="entry name" value="P-loop containing nucleotide triphosphate hydrolases"/>
    <property type="match status" value="1"/>
</dbReference>
<evidence type="ECO:0000256" key="3">
    <source>
        <dbReference type="ARBA" id="ARBA00022801"/>
    </source>
</evidence>
<comment type="similarity">
    <text evidence="1">Belongs to the TRAFAC class dynamin-like GTPase superfamily. IRG family.</text>
</comment>
<feature type="transmembrane region" description="Helical" evidence="5">
    <location>
        <begin position="345"/>
        <end position="367"/>
    </location>
</feature>
<evidence type="ECO:0000256" key="1">
    <source>
        <dbReference type="ARBA" id="ARBA00005429"/>
    </source>
</evidence>
<dbReference type="InterPro" id="IPR007743">
    <property type="entry name" value="Immunity-related_GTPase-like"/>
</dbReference>
<evidence type="ECO:0000259" key="6">
    <source>
        <dbReference type="PROSITE" id="PS51716"/>
    </source>
</evidence>
<sequence length="388" mass="42944">MGSKADEEIKKALDNNDPDLAASIAQKYLEDINNVKLNIAVTGNSGSGKSTFINAFRGIDNRDETAAPTGVVETTMKPESYPHPRYPNVILWDLPGVGTTKFPADQYLKLVGFEKFDFFIIISADRFTENDVKLAQEIKKMGKKFYFIRSKIDNNLRDAERDQRKYDEGETLQKIRENCIQGLKGQGVTSPQVFLVSLFDLHKYDFLTFLETIEREMPSLKRDVLILALPVCRSVIHKKKEVFSSQILYHALLSAFAAVIPVPRLSIAVDVDMLVSVVTTYVDGFGLDKKSMEKLSSDTQRPLADLMEVMECPLSGKDVTAELVLNMLLSFSAATALLAAEKGSILIPIVGLLVAASLSAIIIYKFLSDTLDKLSVDAEYVLTAAVGI</sequence>
<evidence type="ECO:0000313" key="8">
    <source>
        <dbReference type="Proteomes" id="UP001174136"/>
    </source>
</evidence>
<keyword evidence="5" id="KW-0472">Membrane</keyword>
<dbReference type="InterPro" id="IPR027417">
    <property type="entry name" value="P-loop_NTPase"/>
</dbReference>
<dbReference type="PANTHER" id="PTHR32341">
    <property type="entry name" value="INTERFERON-INDUCIBLE GTPASE"/>
    <property type="match status" value="1"/>
</dbReference>
<protein>
    <submittedName>
        <fullName evidence="7">Interferon-inducible GTPase 5</fullName>
    </submittedName>
</protein>
<evidence type="ECO:0000256" key="4">
    <source>
        <dbReference type="ARBA" id="ARBA00023134"/>
    </source>
</evidence>
<dbReference type="SUPFAM" id="SSF52540">
    <property type="entry name" value="P-loop containing nucleoside triphosphate hydrolases"/>
    <property type="match status" value="1"/>
</dbReference>
<evidence type="ECO:0000313" key="7">
    <source>
        <dbReference type="EMBL" id="KAK0153802.1"/>
    </source>
</evidence>
<dbReference type="AlphaFoldDB" id="A0AA47PBW3"/>